<organism evidence="1 2">
    <name type="scientific">Phrynosoma platyrhinos</name>
    <name type="common">Desert horned lizard</name>
    <dbReference type="NCBI Taxonomy" id="52577"/>
    <lineage>
        <taxon>Eukaryota</taxon>
        <taxon>Metazoa</taxon>
        <taxon>Chordata</taxon>
        <taxon>Craniata</taxon>
        <taxon>Vertebrata</taxon>
        <taxon>Euteleostomi</taxon>
        <taxon>Lepidosauria</taxon>
        <taxon>Squamata</taxon>
        <taxon>Bifurcata</taxon>
        <taxon>Unidentata</taxon>
        <taxon>Episquamata</taxon>
        <taxon>Toxicofera</taxon>
        <taxon>Iguania</taxon>
        <taxon>Phrynosomatidae</taxon>
        <taxon>Phrynosomatinae</taxon>
        <taxon>Phrynosoma</taxon>
    </lineage>
</organism>
<dbReference type="InterPro" id="IPR028195">
    <property type="entry name" value="SPMIP6"/>
</dbReference>
<name>A0ABQ7TE37_PHRPL</name>
<dbReference type="PANTHER" id="PTHR35664:SF1">
    <property type="entry name" value="SPERMATID-SPECIFIC MANCHETTE-RELATED PROTEIN 1"/>
    <property type="match status" value="1"/>
</dbReference>
<dbReference type="PANTHER" id="PTHR35664">
    <property type="entry name" value="SPERMATID-SPECIFIC MANCHETTE-RELATED PROTEIN 1"/>
    <property type="match status" value="1"/>
</dbReference>
<dbReference type="Proteomes" id="UP000826234">
    <property type="component" value="Unassembled WGS sequence"/>
</dbReference>
<reference evidence="1 2" key="1">
    <citation type="journal article" date="2022" name="Gigascience">
        <title>A chromosome-level genome assembly and annotation of the desert horned lizard, Phrynosoma platyrhinos, provides insight into chromosomal rearrangements among reptiles.</title>
        <authorList>
            <person name="Koochekian N."/>
            <person name="Ascanio A."/>
            <person name="Farleigh K."/>
            <person name="Card D.C."/>
            <person name="Schield D.R."/>
            <person name="Castoe T.A."/>
            <person name="Jezkova T."/>
        </authorList>
    </citation>
    <scope>NUCLEOTIDE SEQUENCE [LARGE SCALE GENOMIC DNA]</scope>
    <source>
        <strain evidence="1">NK-2021</strain>
    </source>
</reference>
<proteinExistence type="predicted"/>
<keyword evidence="2" id="KW-1185">Reference proteome</keyword>
<accession>A0ABQ7TE37</accession>
<evidence type="ECO:0000313" key="2">
    <source>
        <dbReference type="Proteomes" id="UP000826234"/>
    </source>
</evidence>
<sequence length="183" mass="21399">MFLFARKTRTPISTYTDSYRPPSTLKKTFEDPPLALWSENKFITQDQGRGVFWERPLLGKMFVFAHKTDTPISTYTESYRAPRVTKENYQEPSLRIFEENSRLAKGLTVPRVDHPVDQNHLEKMVKKAVQEYSYATWRTGPYNSAAWNRYTTYLPRIPRVTPDRFDNLPCGEEGVDMLDILPL</sequence>
<dbReference type="Pfam" id="PF15181">
    <property type="entry name" value="SMRP1"/>
    <property type="match status" value="2"/>
</dbReference>
<gene>
    <name evidence="1" type="ORF">JD844_008096</name>
</gene>
<evidence type="ECO:0000313" key="1">
    <source>
        <dbReference type="EMBL" id="KAH0627772.1"/>
    </source>
</evidence>
<dbReference type="EMBL" id="JAIPUX010000439">
    <property type="protein sequence ID" value="KAH0627772.1"/>
    <property type="molecule type" value="Genomic_DNA"/>
</dbReference>
<protein>
    <submittedName>
        <fullName evidence="1">Uncharacterized protein</fullName>
    </submittedName>
</protein>
<comment type="caution">
    <text evidence="1">The sequence shown here is derived from an EMBL/GenBank/DDBJ whole genome shotgun (WGS) entry which is preliminary data.</text>
</comment>